<feature type="region of interest" description="Disordered" evidence="1">
    <location>
        <begin position="1"/>
        <end position="30"/>
    </location>
</feature>
<dbReference type="EMBL" id="HG692880">
    <property type="protein sequence ID" value="CDI84666.1"/>
    <property type="molecule type" value="Genomic_DNA"/>
</dbReference>
<feature type="region of interest" description="Disordered" evidence="1">
    <location>
        <begin position="132"/>
        <end position="159"/>
    </location>
</feature>
<feature type="region of interest" description="Disordered" evidence="1">
    <location>
        <begin position="496"/>
        <end position="533"/>
    </location>
</feature>
<feature type="compositionally biased region" description="Basic and acidic residues" evidence="1">
    <location>
        <begin position="73"/>
        <end position="82"/>
    </location>
</feature>
<feature type="region of interest" description="Disordered" evidence="1">
    <location>
        <begin position="389"/>
        <end position="420"/>
    </location>
</feature>
<name>U6GWN1_9EIME</name>
<feature type="compositionally biased region" description="Low complexity" evidence="1">
    <location>
        <begin position="19"/>
        <end position="30"/>
    </location>
</feature>
<feature type="compositionally biased region" description="Low complexity" evidence="1">
    <location>
        <begin position="507"/>
        <end position="522"/>
    </location>
</feature>
<feature type="compositionally biased region" description="Polar residues" evidence="1">
    <location>
        <begin position="148"/>
        <end position="159"/>
    </location>
</feature>
<protein>
    <recommendedName>
        <fullName evidence="4">t-SNARE coiled-coil homology domain-containing protein</fullName>
    </recommendedName>
</protein>
<dbReference type="OrthoDB" id="348141at2759"/>
<feature type="compositionally biased region" description="Low complexity" evidence="1">
    <location>
        <begin position="226"/>
        <end position="236"/>
    </location>
</feature>
<organism evidence="2 3">
    <name type="scientific">Eimeria praecox</name>
    <dbReference type="NCBI Taxonomy" id="51316"/>
    <lineage>
        <taxon>Eukaryota</taxon>
        <taxon>Sar</taxon>
        <taxon>Alveolata</taxon>
        <taxon>Apicomplexa</taxon>
        <taxon>Conoidasida</taxon>
        <taxon>Coccidia</taxon>
        <taxon>Eucoccidiorida</taxon>
        <taxon>Eimeriorina</taxon>
        <taxon>Eimeriidae</taxon>
        <taxon>Eimeria</taxon>
    </lineage>
</organism>
<dbReference type="VEuPathDB" id="ToxoDB:EPH_0012860"/>
<accession>U6GWN1</accession>
<feature type="compositionally biased region" description="Low complexity" evidence="1">
    <location>
        <begin position="185"/>
        <end position="198"/>
    </location>
</feature>
<evidence type="ECO:0000256" key="1">
    <source>
        <dbReference type="SAM" id="MobiDB-lite"/>
    </source>
</evidence>
<evidence type="ECO:0000313" key="2">
    <source>
        <dbReference type="EMBL" id="CDI84666.1"/>
    </source>
</evidence>
<feature type="compositionally biased region" description="Low complexity" evidence="1">
    <location>
        <begin position="281"/>
        <end position="294"/>
    </location>
</feature>
<reference evidence="2" key="2">
    <citation type="submission" date="2013-10" db="EMBL/GenBank/DDBJ databases">
        <authorList>
            <person name="Aslett M."/>
        </authorList>
    </citation>
    <scope>NUCLEOTIDE SEQUENCE [LARGE SCALE GENOMIC DNA]</scope>
    <source>
        <strain evidence="2">Houghton</strain>
    </source>
</reference>
<reference evidence="2" key="1">
    <citation type="submission" date="2013-10" db="EMBL/GenBank/DDBJ databases">
        <title>Genomic analysis of the causative agents of coccidiosis in chickens.</title>
        <authorList>
            <person name="Reid A.J."/>
            <person name="Blake D."/>
            <person name="Billington K."/>
            <person name="Browne H."/>
            <person name="Dunn M."/>
            <person name="Hung S."/>
            <person name="Kawahara F."/>
            <person name="Miranda-Saavedra D."/>
            <person name="Mourier T."/>
            <person name="Nagra H."/>
            <person name="Otto T.D."/>
            <person name="Rawlings N."/>
            <person name="Sanchez A."/>
            <person name="Sanders M."/>
            <person name="Subramaniam C."/>
            <person name="Tay Y."/>
            <person name="Dear P."/>
            <person name="Doerig C."/>
            <person name="Gruber A."/>
            <person name="Parkinson J."/>
            <person name="Shirley M."/>
            <person name="Wan K.L."/>
            <person name="Berriman M."/>
            <person name="Tomley F."/>
            <person name="Pain A."/>
        </authorList>
    </citation>
    <scope>NUCLEOTIDE SEQUENCE [LARGE SCALE GENOMIC DNA]</scope>
    <source>
        <strain evidence="2">Houghton</strain>
    </source>
</reference>
<proteinExistence type="predicted"/>
<evidence type="ECO:0000313" key="3">
    <source>
        <dbReference type="Proteomes" id="UP000018201"/>
    </source>
</evidence>
<dbReference type="AlphaFoldDB" id="U6GWN1"/>
<feature type="compositionally biased region" description="Low complexity" evidence="1">
    <location>
        <begin position="408"/>
        <end position="420"/>
    </location>
</feature>
<feature type="region of interest" description="Disordered" evidence="1">
    <location>
        <begin position="66"/>
        <end position="93"/>
    </location>
</feature>
<dbReference type="Proteomes" id="UP000018201">
    <property type="component" value="Unassembled WGS sequence"/>
</dbReference>
<evidence type="ECO:0008006" key="4">
    <source>
        <dbReference type="Google" id="ProtNLM"/>
    </source>
</evidence>
<sequence length="839" mass="88631">MMQNLLTDSTSKEKALNTAEATPAAASNAPAAPAVVVVAAGGSCESQNPVESSRNTPSFSLRYGHQQYQQDQNEIHQQDQHCKNRQPPQTSSPLVLKGRVRYSFATRTLEGCQPQSLCSVRVHRDNVNSTATTYSSVSSCNGGSSASKTGTSNRATVASSPIGEDTATFVSSVADSASRRLSGVEVVSSDGSSSNGHSTVVDANNANGNKKSGQGSNESCNDDARAIPPSSPASASRSHDDDRAIPPSSPASASGSDSAVVSKKPMEGTHRCTSPSNVDVGSKTNSGKSSNNKNSMDDSCNISGDSEKKQNIPVLSASDIAVLLRDYAAFVQRTERQLQQLQKLVNCTVCLRHCSAATRLCCFCSTNRAATAAAAEACESATRNRRPDSRVIGYSSNRNVEDKSASVRQQRQWQRQQQRQQQPDELMLLRRFIAEGAVVCRSLHSRLCLLLADSPAAAAAAGSELLLGKLRRDFVQQQQQYSRLVRLLNSAADLLCEPPEPVPQHDAATTASSTSNTSSSSSGDKLPGSTAASGPARIIWHSRGHHGSPCSVPVDYLYFEDPQKTRQIDSILWGPEGGHLNTSSGRVGSSCLQHAGRSLWPQGSTEALPPLFIGASDERASAAGDAQQDSLWEPAALIEVHEDYEKQQIISERKQQLQQLQQVEHCVTVLRELQLHIAADVDRGSQRLQAVEEETEAAADLTAAGVGELAAASRSKTRWWGVQGGGAAALLGVSVGAVAGGPIGAAVGAVVGAVAGLSSGAALRGRHRERINAAERSGLLTRHQGPVRKQVLVTADPFGGALGGLLTVAAARHRAALHSRLRGDTQGRHQMQLSPAEVP</sequence>
<gene>
    <name evidence="2" type="ORF">EPH_0012860</name>
</gene>
<feature type="region of interest" description="Disordered" evidence="1">
    <location>
        <begin position="820"/>
        <end position="839"/>
    </location>
</feature>
<feature type="region of interest" description="Disordered" evidence="1">
    <location>
        <begin position="185"/>
        <end position="307"/>
    </location>
</feature>
<feature type="compositionally biased region" description="Low complexity" evidence="1">
    <location>
        <begin position="250"/>
        <end position="259"/>
    </location>
</feature>
<feature type="compositionally biased region" description="Polar residues" evidence="1">
    <location>
        <begin position="201"/>
        <end position="219"/>
    </location>
</feature>
<keyword evidence="3" id="KW-1185">Reference proteome</keyword>
<feature type="compositionally biased region" description="Low complexity" evidence="1">
    <location>
        <begin position="135"/>
        <end position="147"/>
    </location>
</feature>